<reference evidence="6 7" key="1">
    <citation type="submission" date="2016-10" db="EMBL/GenBank/DDBJ databases">
        <authorList>
            <person name="Varghese N."/>
            <person name="Submissions S."/>
        </authorList>
    </citation>
    <scope>NUCLEOTIDE SEQUENCE [LARGE SCALE GENOMIC DNA]</scope>
    <source>
        <strain evidence="6 7">FF3</strain>
    </source>
</reference>
<dbReference type="PANTHER" id="PTHR30537">
    <property type="entry name" value="HTH-TYPE TRANSCRIPTIONAL REGULATOR"/>
    <property type="match status" value="1"/>
</dbReference>
<name>A0A975WEV7_9RHOB</name>
<dbReference type="SUPFAM" id="SSF46785">
    <property type="entry name" value="Winged helix' DNA-binding domain"/>
    <property type="match status" value="1"/>
</dbReference>
<proteinExistence type="inferred from homology"/>
<dbReference type="InterPro" id="IPR058163">
    <property type="entry name" value="LysR-type_TF_proteobact-type"/>
</dbReference>
<dbReference type="RefSeq" id="WP_074839816.1">
    <property type="nucleotide sequence ID" value="NZ_FNYY01000028.1"/>
</dbReference>
<feature type="domain" description="HTH lysR-type" evidence="5">
    <location>
        <begin position="6"/>
        <end position="63"/>
    </location>
</feature>
<sequence length="321" mass="36124">MRNALPPLNALRSFVEAANARSISKAAEALYVTPGAVSRLVQKLEDYFGTALFVRTPNGLELTEHGKTYLRDIAGPYAALGDATRRMQRRAVGNRLIVTCHPTFAARWLLPRWNNFSRQRPDIEVQIVTTLKELDFYHHDTDLAIVLGPDVDAYTLGPGIVGEKLLELEMFPICSPKLFADMFAGQGEPSEWKVPLDVLKTHTLIHTDPTPHEWQYWLDAYYNASRDPELKAAIKSVDVSHGPVFATADLAILAALEGIGLSTSIGAFVEQDLANGRLMKPFEFSRKATRFYHILCREERYEDENIALYRDWLLREAGIIP</sequence>
<dbReference type="InterPro" id="IPR005119">
    <property type="entry name" value="LysR_subst-bd"/>
</dbReference>
<gene>
    <name evidence="6" type="ORF">SAMN04487940_12834</name>
</gene>
<dbReference type="PANTHER" id="PTHR30537:SF26">
    <property type="entry name" value="GLYCINE CLEAVAGE SYSTEM TRANSCRIPTIONAL ACTIVATOR"/>
    <property type="match status" value="1"/>
</dbReference>
<dbReference type="Proteomes" id="UP000182932">
    <property type="component" value="Unassembled WGS sequence"/>
</dbReference>
<dbReference type="Pfam" id="PF00126">
    <property type="entry name" value="HTH_1"/>
    <property type="match status" value="1"/>
</dbReference>
<evidence type="ECO:0000313" key="7">
    <source>
        <dbReference type="Proteomes" id="UP000182932"/>
    </source>
</evidence>
<dbReference type="GO" id="GO:0043565">
    <property type="term" value="F:sequence-specific DNA binding"/>
    <property type="evidence" value="ECO:0007669"/>
    <property type="project" value="TreeGrafter"/>
</dbReference>
<evidence type="ECO:0000256" key="3">
    <source>
        <dbReference type="ARBA" id="ARBA00023125"/>
    </source>
</evidence>
<evidence type="ECO:0000256" key="1">
    <source>
        <dbReference type="ARBA" id="ARBA00009437"/>
    </source>
</evidence>
<dbReference type="SUPFAM" id="SSF53850">
    <property type="entry name" value="Periplasmic binding protein-like II"/>
    <property type="match status" value="1"/>
</dbReference>
<dbReference type="GO" id="GO:0003700">
    <property type="term" value="F:DNA-binding transcription factor activity"/>
    <property type="evidence" value="ECO:0007669"/>
    <property type="project" value="InterPro"/>
</dbReference>
<dbReference type="AlphaFoldDB" id="A0A975WEV7"/>
<keyword evidence="4" id="KW-0804">Transcription</keyword>
<evidence type="ECO:0000313" key="6">
    <source>
        <dbReference type="EMBL" id="SEK09083.1"/>
    </source>
</evidence>
<organism evidence="6 7">
    <name type="scientific">Marinovum algicola</name>
    <dbReference type="NCBI Taxonomy" id="42444"/>
    <lineage>
        <taxon>Bacteria</taxon>
        <taxon>Pseudomonadati</taxon>
        <taxon>Pseudomonadota</taxon>
        <taxon>Alphaproteobacteria</taxon>
        <taxon>Rhodobacterales</taxon>
        <taxon>Roseobacteraceae</taxon>
        <taxon>Marinovum</taxon>
    </lineage>
</organism>
<keyword evidence="2" id="KW-0805">Transcription regulation</keyword>
<dbReference type="GeneID" id="80820871"/>
<dbReference type="GO" id="GO:0006351">
    <property type="term" value="P:DNA-templated transcription"/>
    <property type="evidence" value="ECO:0007669"/>
    <property type="project" value="TreeGrafter"/>
</dbReference>
<accession>A0A975WEV7</accession>
<dbReference type="Pfam" id="PF03466">
    <property type="entry name" value="LysR_substrate"/>
    <property type="match status" value="1"/>
</dbReference>
<protein>
    <submittedName>
        <fullName evidence="6">Regulatory helix-turn-helix protein, lysR family</fullName>
    </submittedName>
</protein>
<dbReference type="Gene3D" id="1.10.10.10">
    <property type="entry name" value="Winged helix-like DNA-binding domain superfamily/Winged helix DNA-binding domain"/>
    <property type="match status" value="1"/>
</dbReference>
<keyword evidence="3" id="KW-0238">DNA-binding</keyword>
<evidence type="ECO:0000256" key="2">
    <source>
        <dbReference type="ARBA" id="ARBA00023015"/>
    </source>
</evidence>
<dbReference type="CDD" id="cd08432">
    <property type="entry name" value="PBP2_GcdR_TrpI_HvrB_AmpR_like"/>
    <property type="match status" value="1"/>
</dbReference>
<comment type="caution">
    <text evidence="6">The sequence shown here is derived from an EMBL/GenBank/DDBJ whole genome shotgun (WGS) entry which is preliminary data.</text>
</comment>
<dbReference type="PRINTS" id="PR00039">
    <property type="entry name" value="HTHLYSR"/>
</dbReference>
<keyword evidence="7" id="KW-1185">Reference proteome</keyword>
<evidence type="ECO:0000256" key="4">
    <source>
        <dbReference type="ARBA" id="ARBA00023163"/>
    </source>
</evidence>
<dbReference type="EMBL" id="FNYY01000028">
    <property type="protein sequence ID" value="SEK09083.1"/>
    <property type="molecule type" value="Genomic_DNA"/>
</dbReference>
<dbReference type="PROSITE" id="PS50931">
    <property type="entry name" value="HTH_LYSR"/>
    <property type="match status" value="1"/>
</dbReference>
<evidence type="ECO:0000259" key="5">
    <source>
        <dbReference type="PROSITE" id="PS50931"/>
    </source>
</evidence>
<dbReference type="InterPro" id="IPR036390">
    <property type="entry name" value="WH_DNA-bd_sf"/>
</dbReference>
<dbReference type="Gene3D" id="3.40.190.10">
    <property type="entry name" value="Periplasmic binding protein-like II"/>
    <property type="match status" value="2"/>
</dbReference>
<dbReference type="InterPro" id="IPR036388">
    <property type="entry name" value="WH-like_DNA-bd_sf"/>
</dbReference>
<comment type="similarity">
    <text evidence="1">Belongs to the LysR transcriptional regulatory family.</text>
</comment>
<dbReference type="InterPro" id="IPR000847">
    <property type="entry name" value="LysR_HTH_N"/>
</dbReference>